<protein>
    <recommendedName>
        <fullName evidence="3">WD40 repeat domain-containing protein</fullName>
    </recommendedName>
</protein>
<reference evidence="2" key="1">
    <citation type="journal article" date="2019" name="Int. J. Syst. Evol. Microbiol.">
        <title>The Global Catalogue of Microorganisms (GCM) 10K type strain sequencing project: providing services to taxonomists for standard genome sequencing and annotation.</title>
        <authorList>
            <consortium name="The Broad Institute Genomics Platform"/>
            <consortium name="The Broad Institute Genome Sequencing Center for Infectious Disease"/>
            <person name="Wu L."/>
            <person name="Ma J."/>
        </authorList>
    </citation>
    <scope>NUCLEOTIDE SEQUENCE [LARGE SCALE GENOMIC DNA]</scope>
    <source>
        <strain evidence="2">KCTC 12907</strain>
    </source>
</reference>
<sequence length="400" mass="43339">MTDSRRGRRIGRGLLAGLLAAVTLLAGCTGGLRTETIVIPDVPEAVPPSGNEAGDWEVAAIYRLPAADEPADGLYRWTAADKLVRLVQSGSGRQTVEAFEAPYGEAQRLLELDADSSDVRALSPDGSRLSVFSYGAGKPSAAPSLTLISLPDGAKKVFQPPAVVSRSGGAKLIWSDNSRFLSYLALLDQGELGIGVYDEADESMRTYELEDADRAAFFYSVKLSDDGDGALMVKEQQGEPPSLTLFRKRDGKFVQAYEHPIHSDGRAEWIDSERIVFIGTDGTLFLYDSRNGELSVLLDRAANFKLSDDRRLIAYSTRDATIEVARLRGNSLYYGQTAYRGLVADELLWSPDNGALLVQGRKPYETGAAQAASPAPAEDSGNRDVRRGEVAQWIVLDFAP</sequence>
<dbReference type="EMBL" id="JBHTAI010000031">
    <property type="protein sequence ID" value="MFC7153219.1"/>
    <property type="molecule type" value="Genomic_DNA"/>
</dbReference>
<dbReference type="RefSeq" id="WP_378051910.1">
    <property type="nucleotide sequence ID" value="NZ_JBHMDN010000038.1"/>
</dbReference>
<organism evidence="1 2">
    <name type="scientific">Cohnella cellulosilytica</name>
    <dbReference type="NCBI Taxonomy" id="986710"/>
    <lineage>
        <taxon>Bacteria</taxon>
        <taxon>Bacillati</taxon>
        <taxon>Bacillota</taxon>
        <taxon>Bacilli</taxon>
        <taxon>Bacillales</taxon>
        <taxon>Paenibacillaceae</taxon>
        <taxon>Cohnella</taxon>
    </lineage>
</organism>
<accession>A0ABW2FLW4</accession>
<evidence type="ECO:0000313" key="1">
    <source>
        <dbReference type="EMBL" id="MFC7153219.1"/>
    </source>
</evidence>
<proteinExistence type="predicted"/>
<evidence type="ECO:0008006" key="3">
    <source>
        <dbReference type="Google" id="ProtNLM"/>
    </source>
</evidence>
<evidence type="ECO:0000313" key="2">
    <source>
        <dbReference type="Proteomes" id="UP001596378"/>
    </source>
</evidence>
<dbReference type="PROSITE" id="PS51257">
    <property type="entry name" value="PROKAR_LIPOPROTEIN"/>
    <property type="match status" value="1"/>
</dbReference>
<dbReference type="Proteomes" id="UP001596378">
    <property type="component" value="Unassembled WGS sequence"/>
</dbReference>
<gene>
    <name evidence="1" type="ORF">ACFQMJ_32250</name>
</gene>
<dbReference type="SUPFAM" id="SSF82171">
    <property type="entry name" value="DPP6 N-terminal domain-like"/>
    <property type="match status" value="1"/>
</dbReference>
<keyword evidence="2" id="KW-1185">Reference proteome</keyword>
<comment type="caution">
    <text evidence="1">The sequence shown here is derived from an EMBL/GenBank/DDBJ whole genome shotgun (WGS) entry which is preliminary data.</text>
</comment>
<name>A0ABW2FLW4_9BACL</name>